<dbReference type="EMBL" id="MCIA01000030">
    <property type="protein sequence ID" value="RKD30683.1"/>
    <property type="molecule type" value="Genomic_DNA"/>
</dbReference>
<dbReference type="AlphaFoldDB" id="A0A419SZR8"/>
<keyword evidence="2" id="KW-1185">Reference proteome</keyword>
<dbReference type="RefSeq" id="WP_120197471.1">
    <property type="nucleotide sequence ID" value="NZ_MCIA01000030.1"/>
</dbReference>
<evidence type="ECO:0000313" key="2">
    <source>
        <dbReference type="Proteomes" id="UP000284277"/>
    </source>
</evidence>
<name>A0A419SZR8_9FIRM</name>
<protein>
    <submittedName>
        <fullName evidence="1">Uncharacterized protein</fullName>
    </submittedName>
</protein>
<gene>
    <name evidence="1" type="ORF">BET01_05025</name>
</gene>
<comment type="caution">
    <text evidence="1">The sequence shown here is derived from an EMBL/GenBank/DDBJ whole genome shotgun (WGS) entry which is preliminary data.</text>
</comment>
<dbReference type="OrthoDB" id="3035478at2"/>
<proteinExistence type="predicted"/>
<organism evidence="1 2">
    <name type="scientific">Lacrimispora algidixylanolytica</name>
    <dbReference type="NCBI Taxonomy" id="94868"/>
    <lineage>
        <taxon>Bacteria</taxon>
        <taxon>Bacillati</taxon>
        <taxon>Bacillota</taxon>
        <taxon>Clostridia</taxon>
        <taxon>Lachnospirales</taxon>
        <taxon>Lachnospiraceae</taxon>
        <taxon>Lacrimispora</taxon>
    </lineage>
</organism>
<sequence>MNNLDESLFKVILSILLDESEDYSNDARYSAAKIIPYFNLDILKKYKKELLYVQRYKLENLRPFPNDTSLIWLYE</sequence>
<evidence type="ECO:0000313" key="1">
    <source>
        <dbReference type="EMBL" id="RKD30683.1"/>
    </source>
</evidence>
<accession>A0A419SZR8</accession>
<reference evidence="1 2" key="1">
    <citation type="submission" date="2016-08" db="EMBL/GenBank/DDBJ databases">
        <title>A new outlook on sporulation: Clostridium algidixylanolyticum.</title>
        <authorList>
            <person name="Poppleton D.I."/>
            <person name="Gribaldo S."/>
        </authorList>
    </citation>
    <scope>NUCLEOTIDE SEQUENCE [LARGE SCALE GENOMIC DNA]</scope>
    <source>
        <strain evidence="1 2">SPL73</strain>
    </source>
</reference>
<dbReference type="Proteomes" id="UP000284277">
    <property type="component" value="Unassembled WGS sequence"/>
</dbReference>